<name>A0A6G1DUV4_9ORYZ</name>
<comment type="caution">
    <text evidence="3">The sequence shown here is derived from an EMBL/GenBank/DDBJ whole genome shotgun (WGS) entry which is preliminary data.</text>
</comment>
<protein>
    <recommendedName>
        <fullName evidence="2">Glutaredoxin domain-containing protein</fullName>
    </recommendedName>
</protein>
<dbReference type="InterPro" id="IPR036249">
    <property type="entry name" value="Thioredoxin-like_sf"/>
</dbReference>
<dbReference type="EMBL" id="SPHZ02000006">
    <property type="protein sequence ID" value="KAF0915443.1"/>
    <property type="molecule type" value="Genomic_DNA"/>
</dbReference>
<feature type="region of interest" description="Disordered" evidence="1">
    <location>
        <begin position="1"/>
        <end position="28"/>
    </location>
</feature>
<dbReference type="Proteomes" id="UP000479710">
    <property type="component" value="Unassembled WGS sequence"/>
</dbReference>
<dbReference type="PANTHER" id="PTHR45669">
    <property type="entry name" value="GLUTAREDOXIN DOMAIN-CONTAINING CYSTEINE-RICH PROTEIN CG12206-RELATED"/>
    <property type="match status" value="1"/>
</dbReference>
<sequence>MFKERGENFSDFASGAQPDSREYVRPEERTDCGDIVKLAARAASEDAVRIPVVDISALDEGGTDDGRRACVEAVRAAAEAFFALPIAEKEKYANDPAAGRLQGKAVDELPPESPPREDHGATAAAAKKSEAQMFPGVVQARIILFQKEIDAKLAKKAPPPPPPESAWRVVVYLTSLRGIRQTYEDCCATSAILRGYGVRVDERDLSLHAGYKDKLRAALGGAGAVPGEHGRPHPQVFVDGRHLGGAEDVRRMHESGELTNTLLKACDTVAPAVAAVGKGGRQLASSDPCGGCGGVRFVPCDACSGSCKVFVADDEDGGCSGAGAFRRCPECNENGLVKCPVC</sequence>
<dbReference type="OrthoDB" id="19232at2759"/>
<dbReference type="CDD" id="cd03031">
    <property type="entry name" value="GRX_GRX_like"/>
    <property type="match status" value="1"/>
</dbReference>
<dbReference type="Gene3D" id="3.40.30.10">
    <property type="entry name" value="Glutaredoxin"/>
    <property type="match status" value="1"/>
</dbReference>
<dbReference type="SUPFAM" id="SSF51197">
    <property type="entry name" value="Clavaminate synthase-like"/>
    <property type="match status" value="1"/>
</dbReference>
<evidence type="ECO:0000313" key="4">
    <source>
        <dbReference type="Proteomes" id="UP000479710"/>
    </source>
</evidence>
<feature type="domain" description="Glutaredoxin" evidence="2">
    <location>
        <begin position="170"/>
        <end position="242"/>
    </location>
</feature>
<accession>A0A6G1DUV4</accession>
<feature type="region of interest" description="Disordered" evidence="1">
    <location>
        <begin position="105"/>
        <end position="125"/>
    </location>
</feature>
<dbReference type="PROSITE" id="PS51354">
    <property type="entry name" value="GLUTAREDOXIN_2"/>
    <property type="match status" value="1"/>
</dbReference>
<dbReference type="AlphaFoldDB" id="A0A6G1DUV4"/>
<keyword evidence="4" id="KW-1185">Reference proteome</keyword>
<dbReference type="SUPFAM" id="SSF52833">
    <property type="entry name" value="Thioredoxin-like"/>
    <property type="match status" value="1"/>
</dbReference>
<evidence type="ECO:0000256" key="1">
    <source>
        <dbReference type="SAM" id="MobiDB-lite"/>
    </source>
</evidence>
<reference evidence="3 4" key="1">
    <citation type="submission" date="2019-11" db="EMBL/GenBank/DDBJ databases">
        <title>Whole genome sequence of Oryza granulata.</title>
        <authorList>
            <person name="Li W."/>
        </authorList>
    </citation>
    <scope>NUCLEOTIDE SEQUENCE [LARGE SCALE GENOMIC DNA]</scope>
    <source>
        <strain evidence="4">cv. Menghai</strain>
        <tissue evidence="3">Leaf</tissue>
    </source>
</reference>
<feature type="compositionally biased region" description="Basic and acidic residues" evidence="1">
    <location>
        <begin position="19"/>
        <end position="28"/>
    </location>
</feature>
<evidence type="ECO:0000313" key="3">
    <source>
        <dbReference type="EMBL" id="KAF0915443.1"/>
    </source>
</evidence>
<proteinExistence type="predicted"/>
<dbReference type="PANTHER" id="PTHR45669:SF29">
    <property type="entry name" value="OS06G0226100 PROTEIN"/>
    <property type="match status" value="1"/>
</dbReference>
<organism evidence="3 4">
    <name type="scientific">Oryza meyeriana var. granulata</name>
    <dbReference type="NCBI Taxonomy" id="110450"/>
    <lineage>
        <taxon>Eukaryota</taxon>
        <taxon>Viridiplantae</taxon>
        <taxon>Streptophyta</taxon>
        <taxon>Embryophyta</taxon>
        <taxon>Tracheophyta</taxon>
        <taxon>Spermatophyta</taxon>
        <taxon>Magnoliopsida</taxon>
        <taxon>Liliopsida</taxon>
        <taxon>Poales</taxon>
        <taxon>Poaceae</taxon>
        <taxon>BOP clade</taxon>
        <taxon>Oryzoideae</taxon>
        <taxon>Oryzeae</taxon>
        <taxon>Oryzinae</taxon>
        <taxon>Oryza</taxon>
        <taxon>Oryza meyeriana</taxon>
    </lineage>
</organism>
<dbReference type="InterPro" id="IPR002109">
    <property type="entry name" value="Glutaredoxin"/>
</dbReference>
<evidence type="ECO:0000259" key="2">
    <source>
        <dbReference type="Pfam" id="PF00462"/>
    </source>
</evidence>
<dbReference type="Pfam" id="PF23733">
    <property type="entry name" value="GRXCR1-2_C"/>
    <property type="match status" value="1"/>
</dbReference>
<dbReference type="Pfam" id="PF00462">
    <property type="entry name" value="Glutaredoxin"/>
    <property type="match status" value="1"/>
</dbReference>
<gene>
    <name evidence="3" type="ORF">E2562_036291</name>
</gene>